<dbReference type="AlphaFoldDB" id="A0A1N7M5G3"/>
<dbReference type="STRING" id="713588.SAMN05421789_107108"/>
<dbReference type="Gene3D" id="2.80.10.50">
    <property type="match status" value="2"/>
</dbReference>
<dbReference type="RefSeq" id="WP_076387133.1">
    <property type="nucleotide sequence ID" value="NZ_FTOI01000007.1"/>
</dbReference>
<sequence length="493" mass="53987">MKTTITYLLLTFAFLANAQDGILDTSFGTNGKIDYSFFSTFVDMKVDNGKMIALGKHTDGNPILVRFNLDGTLDTTFDNDGIKIVDFGNDSETPASFAIMNHSSGYAYLVASSISGEIAKIMEDGSFSSSFGTNGILEYEATGSYRHASVNYNPSTEKITLVRADGSWNSSDGGKILRLNANGTIDPTFNNGNMKRFYFYSGGQIINLNSAHTDTASNIYIHGLYTQGGVQDSYTVKFSNVGVQDYSYSLNVNGSRSYDPSPRYLLNGLNSTSYIFGMSTTYKMMVVKKAANGSLDPTFGTNGVVSLDLPNKYYDNVTSIAPYSHGIDDFKIILAGRTRQQTGNSDVFLSRINSNGTLDSTFGTSGFTSVPTTIANHTSPIFLGVDYSNGKIYTMGYTATGIVSMFRYGVNLILQNEETSNYVLKIHPNPTKSNLNFSQEISEIKITDLSGRQVFFNKEKTKNISVENLPKGIYFINGKNNKGEIISEKIIKQ</sequence>
<name>A0A1N7M5G3_9FLAO</name>
<evidence type="ECO:0000259" key="3">
    <source>
        <dbReference type="Pfam" id="PF18962"/>
    </source>
</evidence>
<dbReference type="Proteomes" id="UP000185839">
    <property type="component" value="Unassembled WGS sequence"/>
</dbReference>
<dbReference type="InterPro" id="IPR026444">
    <property type="entry name" value="Secre_tail"/>
</dbReference>
<feature type="chain" id="PRO_5012230323" evidence="2">
    <location>
        <begin position="19"/>
        <end position="493"/>
    </location>
</feature>
<accession>A0A1N7M5G3</accession>
<dbReference type="OrthoDB" id="9805017at2"/>
<organism evidence="4 5">
    <name type="scientific">Kaistella chaponensis</name>
    <dbReference type="NCBI Taxonomy" id="713588"/>
    <lineage>
        <taxon>Bacteria</taxon>
        <taxon>Pseudomonadati</taxon>
        <taxon>Bacteroidota</taxon>
        <taxon>Flavobacteriia</taxon>
        <taxon>Flavobacteriales</taxon>
        <taxon>Weeksellaceae</taxon>
        <taxon>Chryseobacterium group</taxon>
        <taxon>Kaistella</taxon>
    </lineage>
</organism>
<feature type="domain" description="Secretion system C-terminal sorting" evidence="3">
    <location>
        <begin position="426"/>
        <end position="491"/>
    </location>
</feature>
<reference evidence="5" key="1">
    <citation type="submission" date="2017-01" db="EMBL/GenBank/DDBJ databases">
        <authorList>
            <person name="Varghese N."/>
            <person name="Submissions S."/>
        </authorList>
    </citation>
    <scope>NUCLEOTIDE SEQUENCE [LARGE SCALE GENOMIC DNA]</scope>
    <source>
        <strain evidence="5">DSM 23145</strain>
    </source>
</reference>
<evidence type="ECO:0000313" key="4">
    <source>
        <dbReference type="EMBL" id="SIS81229.1"/>
    </source>
</evidence>
<evidence type="ECO:0000313" key="5">
    <source>
        <dbReference type="Proteomes" id="UP000185839"/>
    </source>
</evidence>
<dbReference type="InterPro" id="IPR013431">
    <property type="entry name" value="Delta_60_rpt"/>
</dbReference>
<feature type="signal peptide" evidence="2">
    <location>
        <begin position="1"/>
        <end position="18"/>
    </location>
</feature>
<protein>
    <submittedName>
        <fullName evidence="4">Delta-60 repeat domain-containing protein/Por secretion system C-terminal sorting domain-containing protein</fullName>
    </submittedName>
</protein>
<evidence type="ECO:0000256" key="1">
    <source>
        <dbReference type="ARBA" id="ARBA00022729"/>
    </source>
</evidence>
<keyword evidence="1 2" id="KW-0732">Signal</keyword>
<dbReference type="EMBL" id="FTOI01000007">
    <property type="protein sequence ID" value="SIS81229.1"/>
    <property type="molecule type" value="Genomic_DNA"/>
</dbReference>
<proteinExistence type="predicted"/>
<evidence type="ECO:0000256" key="2">
    <source>
        <dbReference type="SAM" id="SignalP"/>
    </source>
</evidence>
<dbReference type="NCBIfam" id="TIGR02608">
    <property type="entry name" value="delta_60_rpt"/>
    <property type="match status" value="4"/>
</dbReference>
<dbReference type="Pfam" id="PF18962">
    <property type="entry name" value="Por_Secre_tail"/>
    <property type="match status" value="1"/>
</dbReference>
<gene>
    <name evidence="4" type="ORF">SAMN05421789_107108</name>
</gene>
<keyword evidence="5" id="KW-1185">Reference proteome</keyword>
<dbReference type="NCBIfam" id="TIGR04183">
    <property type="entry name" value="Por_Secre_tail"/>
    <property type="match status" value="1"/>
</dbReference>
<dbReference type="Pfam" id="PF17164">
    <property type="entry name" value="DUF5122"/>
    <property type="match status" value="3"/>
</dbReference>